<dbReference type="RefSeq" id="WP_380852657.1">
    <property type="nucleotide sequence ID" value="NZ_JBHSFP010000073.1"/>
</dbReference>
<reference evidence="2" key="1">
    <citation type="journal article" date="2019" name="Int. J. Syst. Evol. Microbiol.">
        <title>The Global Catalogue of Microorganisms (GCM) 10K type strain sequencing project: providing services to taxonomists for standard genome sequencing and annotation.</title>
        <authorList>
            <consortium name="The Broad Institute Genomics Platform"/>
            <consortium name="The Broad Institute Genome Sequencing Center for Infectious Disease"/>
            <person name="Wu L."/>
            <person name="Ma J."/>
        </authorList>
    </citation>
    <scope>NUCLEOTIDE SEQUENCE [LARGE SCALE GENOMIC DNA]</scope>
    <source>
        <strain evidence="2">CGMCC 4.7132</strain>
    </source>
</reference>
<organism evidence="1 2">
    <name type="scientific">Sphaerisporangium dianthi</name>
    <dbReference type="NCBI Taxonomy" id="1436120"/>
    <lineage>
        <taxon>Bacteria</taxon>
        <taxon>Bacillati</taxon>
        <taxon>Actinomycetota</taxon>
        <taxon>Actinomycetes</taxon>
        <taxon>Streptosporangiales</taxon>
        <taxon>Streptosporangiaceae</taxon>
        <taxon>Sphaerisporangium</taxon>
    </lineage>
</organism>
<evidence type="ECO:0000313" key="2">
    <source>
        <dbReference type="Proteomes" id="UP001596004"/>
    </source>
</evidence>
<dbReference type="SUPFAM" id="SSF54285">
    <property type="entry name" value="MoaD/ThiS"/>
    <property type="match status" value="1"/>
</dbReference>
<name>A0ABV9CUZ9_9ACTN</name>
<dbReference type="EMBL" id="JBHSFP010000073">
    <property type="protein sequence ID" value="MFC4537051.1"/>
    <property type="molecule type" value="Genomic_DNA"/>
</dbReference>
<protein>
    <submittedName>
        <fullName evidence="1">MoaD/ThiS family protein</fullName>
    </submittedName>
</protein>
<gene>
    <name evidence="1" type="ORF">ACFO60_40290</name>
</gene>
<dbReference type="InterPro" id="IPR012675">
    <property type="entry name" value="Beta-grasp_dom_sf"/>
</dbReference>
<dbReference type="PANTHER" id="PTHR38031">
    <property type="entry name" value="SULFUR CARRIER PROTEIN SLR0821-RELATED"/>
    <property type="match status" value="1"/>
</dbReference>
<sequence>MAVTVLVPSTLRGEVGGVKSLSVDTAGTLRTVLDEMGRHWPRLERRVRDEQGALRRYMNVYIDGVDCRSIGGSDAPVPGGAEVHLLPSVAGG</sequence>
<keyword evidence="2" id="KW-1185">Reference proteome</keyword>
<dbReference type="InterPro" id="IPR016155">
    <property type="entry name" value="Mopterin_synth/thiamin_S_b"/>
</dbReference>
<comment type="caution">
    <text evidence="1">The sequence shown here is derived from an EMBL/GenBank/DDBJ whole genome shotgun (WGS) entry which is preliminary data.</text>
</comment>
<proteinExistence type="predicted"/>
<dbReference type="Gene3D" id="3.10.20.30">
    <property type="match status" value="1"/>
</dbReference>
<accession>A0ABV9CUZ9</accession>
<dbReference type="InterPro" id="IPR052045">
    <property type="entry name" value="Sulfur_Carrier/Prot_Modifier"/>
</dbReference>
<dbReference type="PANTHER" id="PTHR38031:SF1">
    <property type="entry name" value="SULFUR CARRIER PROTEIN CYSO"/>
    <property type="match status" value="1"/>
</dbReference>
<dbReference type="InterPro" id="IPR003749">
    <property type="entry name" value="ThiS/MoaD-like"/>
</dbReference>
<dbReference type="Pfam" id="PF02597">
    <property type="entry name" value="ThiS"/>
    <property type="match status" value="1"/>
</dbReference>
<evidence type="ECO:0000313" key="1">
    <source>
        <dbReference type="EMBL" id="MFC4537051.1"/>
    </source>
</evidence>
<dbReference type="Proteomes" id="UP001596004">
    <property type="component" value="Unassembled WGS sequence"/>
</dbReference>